<accession>A0A8U0A7W7</accession>
<dbReference type="GeneID" id="71930238"/>
<reference evidence="1" key="1">
    <citation type="submission" date="2022-04" db="EMBL/GenBank/DDBJ databases">
        <title>Halocatena sp. nov., isolated from a salt lake.</title>
        <authorList>
            <person name="Cui H.-L."/>
        </authorList>
    </citation>
    <scope>NUCLEOTIDE SEQUENCE</scope>
    <source>
        <strain evidence="1">AD-1</strain>
        <plasmid evidence="1">unnamed4</plasmid>
    </source>
</reference>
<geneLocation type="plasmid" evidence="1 2">
    <name>unnamed4</name>
</geneLocation>
<name>A0A8U0A7W7_9EURY</name>
<dbReference type="Proteomes" id="UP000831768">
    <property type="component" value="Plasmid unnamed4"/>
</dbReference>
<keyword evidence="2" id="KW-1185">Reference proteome</keyword>
<keyword evidence="1" id="KW-0614">Plasmid</keyword>
<organism evidence="1 2">
    <name type="scientific">Halocatena salina</name>
    <dbReference type="NCBI Taxonomy" id="2934340"/>
    <lineage>
        <taxon>Archaea</taxon>
        <taxon>Methanobacteriati</taxon>
        <taxon>Methanobacteriota</taxon>
        <taxon>Stenosarchaea group</taxon>
        <taxon>Halobacteria</taxon>
        <taxon>Halobacteriales</taxon>
        <taxon>Natronomonadaceae</taxon>
        <taxon>Halocatena</taxon>
    </lineage>
</organism>
<dbReference type="RefSeq" id="WP_247995943.1">
    <property type="nucleotide sequence ID" value="NZ_CP096023.1"/>
</dbReference>
<proteinExistence type="predicted"/>
<evidence type="ECO:0000313" key="2">
    <source>
        <dbReference type="Proteomes" id="UP000831768"/>
    </source>
</evidence>
<protein>
    <submittedName>
        <fullName evidence="1">Uncharacterized protein</fullName>
    </submittedName>
</protein>
<dbReference type="KEGG" id="haad:MW046_19285"/>
<dbReference type="EMBL" id="CP096023">
    <property type="protein sequence ID" value="UPM45291.1"/>
    <property type="molecule type" value="Genomic_DNA"/>
</dbReference>
<sequence>MLTENEIEDDYQTVLETIFGYVYFDTVEHPEEGELIHEELQRKIDESTAVLDRELRFVGEFYTMFHDVYNAVKHRNRAIHKPKTNSNSSRARATTPRLSRIRTCRMGRAPSFSPLSLNRSASRTLLGRIEGSPIDVGLSSCNEPQEACGYRAWSWETNTPCLRCAI</sequence>
<evidence type="ECO:0000313" key="1">
    <source>
        <dbReference type="EMBL" id="UPM45291.1"/>
    </source>
</evidence>
<dbReference type="AlphaFoldDB" id="A0A8U0A7W7"/>
<gene>
    <name evidence="1" type="ORF">MW046_19285</name>
</gene>